<evidence type="ECO:0000313" key="1">
    <source>
        <dbReference type="EMBL" id="DAD70817.1"/>
    </source>
</evidence>
<sequence>MTTVTAANRIIKNAESTGRDVLVGMFENKDKYGETKYCVCDGFVAIRFNEKPLLPEIDEKWHGQEMQLEHIVKPMDGSKEITLPDIGELKVYIKTHKIKEKNNPKKVADYLLDEELNLWVNPQDLLNAMECLPDCKAYAANRISPIYFKAENGDGCVCPVKHK</sequence>
<reference evidence="1" key="1">
    <citation type="journal article" date="2021" name="Proc. Natl. Acad. Sci. U.S.A.">
        <title>A Catalog of Tens of Thousands of Viruses from Human Metagenomes Reveals Hidden Associations with Chronic Diseases.</title>
        <authorList>
            <person name="Tisza M.J."/>
            <person name="Buck C.B."/>
        </authorList>
    </citation>
    <scope>NUCLEOTIDE SEQUENCE</scope>
    <source>
        <strain evidence="1">CtKcB20</strain>
    </source>
</reference>
<proteinExistence type="predicted"/>
<protein>
    <submittedName>
        <fullName evidence="1">Uncharacterized protein</fullName>
    </submittedName>
</protein>
<accession>A0A8S5LLI8</accession>
<organism evidence="1">
    <name type="scientific">Siphoviridae sp. ctKcB20</name>
    <dbReference type="NCBI Taxonomy" id="2827568"/>
    <lineage>
        <taxon>Viruses</taxon>
        <taxon>Duplodnaviria</taxon>
        <taxon>Heunggongvirae</taxon>
        <taxon>Uroviricota</taxon>
        <taxon>Caudoviricetes</taxon>
    </lineage>
</organism>
<name>A0A8S5LLI8_9CAUD</name>
<dbReference type="EMBL" id="BK015870">
    <property type="protein sequence ID" value="DAD70817.1"/>
    <property type="molecule type" value="Genomic_DNA"/>
</dbReference>